<dbReference type="GeneID" id="76201856"/>
<gene>
    <name evidence="2" type="ORF">ACFQL7_21810</name>
</gene>
<dbReference type="Proteomes" id="UP001596417">
    <property type="component" value="Unassembled WGS sequence"/>
</dbReference>
<dbReference type="RefSeq" id="WP_264556271.1">
    <property type="nucleotide sequence ID" value="NZ_CP109980.1"/>
</dbReference>
<feature type="domain" description="DUF8130" evidence="1">
    <location>
        <begin position="1"/>
        <end position="188"/>
    </location>
</feature>
<accession>A0ABD5YSF7</accession>
<evidence type="ECO:0000259" key="1">
    <source>
        <dbReference type="Pfam" id="PF26451"/>
    </source>
</evidence>
<evidence type="ECO:0000313" key="2">
    <source>
        <dbReference type="EMBL" id="MFC7192189.1"/>
    </source>
</evidence>
<comment type="caution">
    <text evidence="2">The sequence shown here is derived from an EMBL/GenBank/DDBJ whole genome shotgun (WGS) entry which is preliminary data.</text>
</comment>
<reference evidence="2 3" key="1">
    <citation type="journal article" date="2019" name="Int. J. Syst. Evol. Microbiol.">
        <title>The Global Catalogue of Microorganisms (GCM) 10K type strain sequencing project: providing services to taxonomists for standard genome sequencing and annotation.</title>
        <authorList>
            <consortium name="The Broad Institute Genomics Platform"/>
            <consortium name="The Broad Institute Genome Sequencing Center for Infectious Disease"/>
            <person name="Wu L."/>
            <person name="Ma J."/>
        </authorList>
    </citation>
    <scope>NUCLEOTIDE SEQUENCE [LARGE SCALE GENOMIC DNA]</scope>
    <source>
        <strain evidence="2 3">RDMS1</strain>
    </source>
</reference>
<name>A0ABD5YSF7_9EURY</name>
<dbReference type="Pfam" id="PF26451">
    <property type="entry name" value="DUF8130"/>
    <property type="match status" value="1"/>
</dbReference>
<dbReference type="EMBL" id="JBHTAX010000004">
    <property type="protein sequence ID" value="MFC7192189.1"/>
    <property type="molecule type" value="Genomic_DNA"/>
</dbReference>
<proteinExistence type="predicted"/>
<dbReference type="PROSITE" id="PS51257">
    <property type="entry name" value="PROKAR_LIPOPROTEIN"/>
    <property type="match status" value="1"/>
</dbReference>
<dbReference type="InterPro" id="IPR058443">
    <property type="entry name" value="DUF8130"/>
</dbReference>
<evidence type="ECO:0000313" key="3">
    <source>
        <dbReference type="Proteomes" id="UP001596417"/>
    </source>
</evidence>
<organism evidence="2 3">
    <name type="scientific">Halocatena marina</name>
    <dbReference type="NCBI Taxonomy" id="2934937"/>
    <lineage>
        <taxon>Archaea</taxon>
        <taxon>Methanobacteriati</taxon>
        <taxon>Methanobacteriota</taxon>
        <taxon>Stenosarchaea group</taxon>
        <taxon>Halobacteria</taxon>
        <taxon>Halobacteriales</taxon>
        <taxon>Natronomonadaceae</taxon>
        <taxon>Halocatena</taxon>
    </lineage>
</organism>
<dbReference type="AlphaFoldDB" id="A0ABD5YSF7"/>
<protein>
    <recommendedName>
        <fullName evidence="1">DUF8130 domain-containing protein</fullName>
    </recommendedName>
</protein>
<keyword evidence="3" id="KW-1185">Reference proteome</keyword>
<sequence>MRRRHFLGLATATVASLAGCMGSTEYTITNVTVADTTGPLSLDLTIADAAATIDSSARLDVTLRNTGDKAVSVRNTGIWPLGLLGLAPSGEYGPMSLLLVSDQYAKTDRVEVSATGARIDDELLVRSLDADKSITEQYDVQGDRLSGPGTYTLRGFFDETPLTYRTGNAEDWIEFYPKVTIDIKKRSLLP</sequence>